<dbReference type="FunFam" id="3.40.20.10:FF:000043">
    <property type="entry name" value="macrophage-capping protein-like isoform X2"/>
    <property type="match status" value="1"/>
</dbReference>
<sequence length="383" mass="42274">MAHLTKPERYDIEDSNIALLGSELEKNVREHGGDKEAAWATAGRSTGVQIWRIEKFHVVDWPKDRFGRFYSGDSYIVLHTYKLKPDSENLSFDLHFWLGEQTSQDEAGTAAYKTVELDDHLNGKPIQYREVQGSESGRFLSYFPKFTVLQGGVSTGFHHVSSPPPENVFRLYHIGAPSQLNAHSVHIREVVPAASSIFQGDVFVMDRGTEVTQFNTKQSSGKEKFAAAELCRTIVDGRKGHCKLSVYDEGGSGARTFLSAFGIDVVPTKTTNQSASDEPSVSLFRLSDASGTLEFSPVSPVARSSLSSNDAFVVDASSHPKTPSVYVWIGNNASLGEKRLCVQYAQRFLYDKRAKGSQVSPAVSVVRLREGGENELFWQILGA</sequence>
<dbReference type="Pfam" id="PF00626">
    <property type="entry name" value="Gelsolin"/>
    <property type="match status" value="2"/>
</dbReference>
<evidence type="ECO:0000256" key="2">
    <source>
        <dbReference type="ARBA" id="ARBA00022467"/>
    </source>
</evidence>
<dbReference type="InterPro" id="IPR007122">
    <property type="entry name" value="Villin/Gelsolin"/>
</dbReference>
<dbReference type="EMBL" id="ML170176">
    <property type="protein sequence ID" value="TDL22195.1"/>
    <property type="molecule type" value="Genomic_DNA"/>
</dbReference>
<dbReference type="GO" id="GO:0051693">
    <property type="term" value="P:actin filament capping"/>
    <property type="evidence" value="ECO:0007669"/>
    <property type="project" value="UniProtKB-KW"/>
</dbReference>
<dbReference type="PRINTS" id="PR00597">
    <property type="entry name" value="GELSOLIN"/>
</dbReference>
<evidence type="ECO:0000259" key="5">
    <source>
        <dbReference type="Pfam" id="PF00626"/>
    </source>
</evidence>
<name>A0A4Y7Q483_9AGAM</name>
<dbReference type="SMART" id="SM00262">
    <property type="entry name" value="GEL"/>
    <property type="match status" value="3"/>
</dbReference>
<dbReference type="VEuPathDB" id="FungiDB:BD410DRAFT_770751"/>
<dbReference type="CDD" id="cd11290">
    <property type="entry name" value="gelsolin_S1_like"/>
    <property type="match status" value="1"/>
</dbReference>
<keyword evidence="2" id="KW-0117">Actin capping</keyword>
<gene>
    <name evidence="6" type="ORF">BD410DRAFT_770751</name>
</gene>
<dbReference type="InterPro" id="IPR029006">
    <property type="entry name" value="ADF-H/Gelsolin-like_dom_sf"/>
</dbReference>
<dbReference type="PANTHER" id="PTHR11977">
    <property type="entry name" value="VILLIN"/>
    <property type="match status" value="1"/>
</dbReference>
<dbReference type="GO" id="GO:0051015">
    <property type="term" value="F:actin filament binding"/>
    <property type="evidence" value="ECO:0007669"/>
    <property type="project" value="InterPro"/>
</dbReference>
<feature type="domain" description="Gelsolin-like" evidence="5">
    <location>
        <begin position="297"/>
        <end position="378"/>
    </location>
</feature>
<dbReference type="GO" id="GO:0015629">
    <property type="term" value="C:actin cytoskeleton"/>
    <property type="evidence" value="ECO:0007669"/>
    <property type="project" value="TreeGrafter"/>
</dbReference>
<protein>
    <submittedName>
        <fullName evidence="6">Fragmin60</fullName>
    </submittedName>
</protein>
<accession>A0A4Y7Q483</accession>
<evidence type="ECO:0000256" key="3">
    <source>
        <dbReference type="ARBA" id="ARBA00022737"/>
    </source>
</evidence>
<evidence type="ECO:0000256" key="4">
    <source>
        <dbReference type="ARBA" id="ARBA00023203"/>
    </source>
</evidence>
<keyword evidence="7" id="KW-1185">Reference proteome</keyword>
<dbReference type="InterPro" id="IPR007123">
    <property type="entry name" value="Gelsolin-like_dom"/>
</dbReference>
<comment type="similarity">
    <text evidence="1">Belongs to the villin/gelsolin family.</text>
</comment>
<dbReference type="Proteomes" id="UP000294933">
    <property type="component" value="Unassembled WGS sequence"/>
</dbReference>
<reference evidence="6 7" key="1">
    <citation type="submission" date="2018-06" db="EMBL/GenBank/DDBJ databases">
        <title>A transcriptomic atlas of mushroom development highlights an independent origin of complex multicellularity.</title>
        <authorList>
            <consortium name="DOE Joint Genome Institute"/>
            <person name="Krizsan K."/>
            <person name="Almasi E."/>
            <person name="Merenyi Z."/>
            <person name="Sahu N."/>
            <person name="Viragh M."/>
            <person name="Koszo T."/>
            <person name="Mondo S."/>
            <person name="Kiss B."/>
            <person name="Balint B."/>
            <person name="Kues U."/>
            <person name="Barry K."/>
            <person name="Hegedus J.C."/>
            <person name="Henrissat B."/>
            <person name="Johnson J."/>
            <person name="Lipzen A."/>
            <person name="Ohm R."/>
            <person name="Nagy I."/>
            <person name="Pangilinan J."/>
            <person name="Yan J."/>
            <person name="Xiong Y."/>
            <person name="Grigoriev I.V."/>
            <person name="Hibbett D.S."/>
            <person name="Nagy L.G."/>
        </authorList>
    </citation>
    <scope>NUCLEOTIDE SEQUENCE [LARGE SCALE GENOMIC DNA]</scope>
    <source>
        <strain evidence="6 7">SZMC22713</strain>
    </source>
</reference>
<keyword evidence="4" id="KW-0009">Actin-binding</keyword>
<dbReference type="SUPFAM" id="SSF55753">
    <property type="entry name" value="Actin depolymerizing proteins"/>
    <property type="match status" value="3"/>
</dbReference>
<dbReference type="GO" id="GO:0008154">
    <property type="term" value="P:actin polymerization or depolymerization"/>
    <property type="evidence" value="ECO:0007669"/>
    <property type="project" value="TreeGrafter"/>
</dbReference>
<dbReference type="Gene3D" id="3.40.20.10">
    <property type="entry name" value="Severin"/>
    <property type="match status" value="3"/>
</dbReference>
<dbReference type="OrthoDB" id="6375767at2759"/>
<evidence type="ECO:0000256" key="1">
    <source>
        <dbReference type="ARBA" id="ARBA00008418"/>
    </source>
</evidence>
<dbReference type="AlphaFoldDB" id="A0A4Y7Q483"/>
<dbReference type="STRING" id="50990.A0A4Y7Q483"/>
<feature type="domain" description="Gelsolin-like" evidence="5">
    <location>
        <begin position="67"/>
        <end position="140"/>
    </location>
</feature>
<dbReference type="GO" id="GO:0005737">
    <property type="term" value="C:cytoplasm"/>
    <property type="evidence" value="ECO:0007669"/>
    <property type="project" value="TreeGrafter"/>
</dbReference>
<keyword evidence="3" id="KW-0677">Repeat</keyword>
<evidence type="ECO:0000313" key="6">
    <source>
        <dbReference type="EMBL" id="TDL22195.1"/>
    </source>
</evidence>
<proteinExistence type="inferred from homology"/>
<organism evidence="6 7">
    <name type="scientific">Rickenella mellea</name>
    <dbReference type="NCBI Taxonomy" id="50990"/>
    <lineage>
        <taxon>Eukaryota</taxon>
        <taxon>Fungi</taxon>
        <taxon>Dikarya</taxon>
        <taxon>Basidiomycota</taxon>
        <taxon>Agaricomycotina</taxon>
        <taxon>Agaricomycetes</taxon>
        <taxon>Hymenochaetales</taxon>
        <taxon>Rickenellaceae</taxon>
        <taxon>Rickenella</taxon>
    </lineage>
</organism>
<dbReference type="PANTHER" id="PTHR11977:SF130">
    <property type="entry name" value="SEVERIN"/>
    <property type="match status" value="1"/>
</dbReference>
<evidence type="ECO:0000313" key="7">
    <source>
        <dbReference type="Proteomes" id="UP000294933"/>
    </source>
</evidence>